<dbReference type="AlphaFoldDB" id="A0A8J2UJB7"/>
<dbReference type="NCBIfam" id="TIGR04057">
    <property type="entry name" value="SusC_RagA_signa"/>
    <property type="match status" value="1"/>
</dbReference>
<dbReference type="Gene3D" id="2.170.130.10">
    <property type="entry name" value="TonB-dependent receptor, plug domain"/>
    <property type="match status" value="1"/>
</dbReference>
<reference evidence="13" key="1">
    <citation type="journal article" date="2014" name="Int. J. Syst. Evol. Microbiol.">
        <title>Complete genome sequence of Corynebacterium casei LMG S-19264T (=DSM 44701T), isolated from a smear-ripened cheese.</title>
        <authorList>
            <consortium name="US DOE Joint Genome Institute (JGI-PGF)"/>
            <person name="Walter F."/>
            <person name="Albersmeier A."/>
            <person name="Kalinowski J."/>
            <person name="Ruckert C."/>
        </authorList>
    </citation>
    <scope>NUCLEOTIDE SEQUENCE</scope>
    <source>
        <strain evidence="13">CGMCC 1.15448</strain>
    </source>
</reference>
<evidence type="ECO:0000256" key="3">
    <source>
        <dbReference type="ARBA" id="ARBA00022452"/>
    </source>
</evidence>
<name>A0A8J2UJB7_9BACT</name>
<comment type="subcellular location">
    <subcellularLocation>
        <location evidence="1 8">Cell outer membrane</location>
        <topology evidence="1 8">Multi-pass membrane protein</topology>
    </subcellularLocation>
</comment>
<evidence type="ECO:0000313" key="13">
    <source>
        <dbReference type="EMBL" id="GGB24938.1"/>
    </source>
</evidence>
<gene>
    <name evidence="13" type="ORF">GCM10011511_56100</name>
</gene>
<dbReference type="EMBL" id="BMJC01000008">
    <property type="protein sequence ID" value="GGB24938.1"/>
    <property type="molecule type" value="Genomic_DNA"/>
</dbReference>
<evidence type="ECO:0000259" key="11">
    <source>
        <dbReference type="Pfam" id="PF00593"/>
    </source>
</evidence>
<dbReference type="InterPro" id="IPR037066">
    <property type="entry name" value="Plug_dom_sf"/>
</dbReference>
<comment type="caution">
    <text evidence="13">The sequence shown here is derived from an EMBL/GenBank/DDBJ whole genome shotgun (WGS) entry which is preliminary data.</text>
</comment>
<dbReference type="Gene3D" id="2.40.170.20">
    <property type="entry name" value="TonB-dependent receptor, beta-barrel domain"/>
    <property type="match status" value="1"/>
</dbReference>
<reference evidence="13" key="2">
    <citation type="submission" date="2020-09" db="EMBL/GenBank/DDBJ databases">
        <authorList>
            <person name="Sun Q."/>
            <person name="Zhou Y."/>
        </authorList>
    </citation>
    <scope>NUCLEOTIDE SEQUENCE</scope>
    <source>
        <strain evidence="13">CGMCC 1.15448</strain>
    </source>
</reference>
<keyword evidence="4 8" id="KW-0812">Transmembrane</keyword>
<evidence type="ECO:0000256" key="4">
    <source>
        <dbReference type="ARBA" id="ARBA00022692"/>
    </source>
</evidence>
<accession>A0A8J2UJB7</accession>
<dbReference type="Proteomes" id="UP000607559">
    <property type="component" value="Unassembled WGS sequence"/>
</dbReference>
<dbReference type="InterPro" id="IPR023997">
    <property type="entry name" value="TonB-dep_OMP_SusC/RagA_CS"/>
</dbReference>
<keyword evidence="7 8" id="KW-0998">Cell outer membrane</keyword>
<dbReference type="InterPro" id="IPR036942">
    <property type="entry name" value="Beta-barrel_TonB_sf"/>
</dbReference>
<evidence type="ECO:0000256" key="9">
    <source>
        <dbReference type="RuleBase" id="RU003357"/>
    </source>
</evidence>
<keyword evidence="2 8" id="KW-0813">Transport</keyword>
<evidence type="ECO:0000256" key="6">
    <source>
        <dbReference type="ARBA" id="ARBA00023136"/>
    </source>
</evidence>
<dbReference type="Pfam" id="PF07715">
    <property type="entry name" value="Plug"/>
    <property type="match status" value="1"/>
</dbReference>
<organism evidence="13 14">
    <name type="scientific">Puia dinghuensis</name>
    <dbReference type="NCBI Taxonomy" id="1792502"/>
    <lineage>
        <taxon>Bacteria</taxon>
        <taxon>Pseudomonadati</taxon>
        <taxon>Bacteroidota</taxon>
        <taxon>Chitinophagia</taxon>
        <taxon>Chitinophagales</taxon>
        <taxon>Chitinophagaceae</taxon>
        <taxon>Puia</taxon>
    </lineage>
</organism>
<evidence type="ECO:0000256" key="5">
    <source>
        <dbReference type="ARBA" id="ARBA00023077"/>
    </source>
</evidence>
<proteinExistence type="inferred from homology"/>
<feature type="domain" description="TonB-dependent receptor plug" evidence="12">
    <location>
        <begin position="114"/>
        <end position="221"/>
    </location>
</feature>
<evidence type="ECO:0000256" key="10">
    <source>
        <dbReference type="SAM" id="SignalP"/>
    </source>
</evidence>
<dbReference type="GO" id="GO:0009279">
    <property type="term" value="C:cell outer membrane"/>
    <property type="evidence" value="ECO:0007669"/>
    <property type="project" value="UniProtKB-SubCell"/>
</dbReference>
<evidence type="ECO:0000259" key="12">
    <source>
        <dbReference type="Pfam" id="PF07715"/>
    </source>
</evidence>
<dbReference type="InterPro" id="IPR039426">
    <property type="entry name" value="TonB-dep_rcpt-like"/>
</dbReference>
<dbReference type="PROSITE" id="PS52016">
    <property type="entry name" value="TONB_DEPENDENT_REC_3"/>
    <property type="match status" value="1"/>
</dbReference>
<feature type="signal peptide" evidence="10">
    <location>
        <begin position="1"/>
        <end position="17"/>
    </location>
</feature>
<protein>
    <submittedName>
        <fullName evidence="13">SusC/RagA family TonB-linked outer membrane protein</fullName>
    </submittedName>
</protein>
<dbReference type="Pfam" id="PF13715">
    <property type="entry name" value="CarbopepD_reg_2"/>
    <property type="match status" value="1"/>
</dbReference>
<dbReference type="SUPFAM" id="SSF56935">
    <property type="entry name" value="Porins"/>
    <property type="match status" value="1"/>
</dbReference>
<comment type="similarity">
    <text evidence="8 9">Belongs to the TonB-dependent receptor family.</text>
</comment>
<evidence type="ECO:0000256" key="2">
    <source>
        <dbReference type="ARBA" id="ARBA00022448"/>
    </source>
</evidence>
<evidence type="ECO:0000256" key="7">
    <source>
        <dbReference type="ARBA" id="ARBA00023237"/>
    </source>
</evidence>
<evidence type="ECO:0000256" key="8">
    <source>
        <dbReference type="PROSITE-ProRule" id="PRU01360"/>
    </source>
</evidence>
<evidence type="ECO:0000313" key="14">
    <source>
        <dbReference type="Proteomes" id="UP000607559"/>
    </source>
</evidence>
<keyword evidence="3 8" id="KW-1134">Transmembrane beta strand</keyword>
<sequence length="1074" mass="117116">MTALLLAFSLIAISASAQLREFKGRVVDKNGAPVPFASLKSENGKFGVSADENGYFTIRAKVGDKITASGVDFAPKTFTITETNETVNIVIDKLASSLEQVVVTTALGIKRQAKELGYSTTRINAEELNQAKVTNIATGLAAKVSGLQINLVNNGVKPDVRITLRGNRSILGNNQALLVVDDIPLPISSLASLAADDIESVNILKGASASALYGSQASNGVVIVTTKKGRAGKPQVALNTSMQVESIAYTANFQNQFGQYGGESPTAPGLVFLPSNPYIPYVPYENQNYGPRFNGQLIPIGAPIRIYRPDGSFYIKQDSIRYSAVPNAKKGFFDNGITWINAISYGAGDEKSKFFLSVENLDRKGIIPKDHDQRTTIRLNGSRTSGIFRADYTLGYTLDHTSRTPGSGVPFTWGTTGIPGGYSGGGSYFQNRPLYWTIINSPADVDLRRYRNWQTDPFASPDGYFNAYYGNPWWQIDQTRLDEKSTDIIANISLGLQPWKWLNLQYRAGIARNDYNNKYTQAGYTFAPWAIADTLQSGNIPSSVKVYSPSEGDAISYNQRLTSDFLASVHQAYGSFDFKFIAGTSLIDNTLRLVSESAGTLVVPNFYNISNRVGIPVVGEYKEETRLLGVFGDLTVGYNNYAFLHGSLRNDWTSLLASSNRSYLYPAVDASFVFTEALPILRNNRTLSFGKVSAAYSRTAQVSIGAYSLQNTFNSGGGFPFGNVAGYTVNGAFANPNIKPEFSTDYEARMELGFLRNRINFIAAYYHTLTNNQTIPITISPTTGFTSAFVNSGEMVNQGVEFDLRARVLDNVAGWTVELTGNYSYNKNTVKSLGYGLTDVNVGSNSFASVGDPYPIIKTSDWTRDPSGHIVVDATTGYPTLDPNQKKFGTTNPPHRVGLTASVNYKGFRLAAVADGRFGAVIFNSLGSSLDFTGVSGYSVSSGRQPFIIPNSVIQTAPGKYVPNTNVNTQDGNLLFWANVWNTAGSTYVNSADFWKLREVTLTYTFPRSIIDHLKIVNGINVSVFGRNLLTWRAKDNVWSDPEFSNTTGNGIGTTDINQLPPTKIIGFNLNVIF</sequence>
<dbReference type="SUPFAM" id="SSF49464">
    <property type="entry name" value="Carboxypeptidase regulatory domain-like"/>
    <property type="match status" value="1"/>
</dbReference>
<evidence type="ECO:0000256" key="1">
    <source>
        <dbReference type="ARBA" id="ARBA00004571"/>
    </source>
</evidence>
<dbReference type="NCBIfam" id="TIGR04056">
    <property type="entry name" value="OMP_RagA_SusC"/>
    <property type="match status" value="1"/>
</dbReference>
<dbReference type="Pfam" id="PF00593">
    <property type="entry name" value="TonB_dep_Rec_b-barrel"/>
    <property type="match status" value="1"/>
</dbReference>
<dbReference type="InterPro" id="IPR008969">
    <property type="entry name" value="CarboxyPept-like_regulatory"/>
</dbReference>
<feature type="domain" description="TonB-dependent receptor-like beta-barrel" evidence="11">
    <location>
        <begin position="447"/>
        <end position="940"/>
    </location>
</feature>
<dbReference type="InterPro" id="IPR012910">
    <property type="entry name" value="Plug_dom"/>
</dbReference>
<keyword evidence="6 8" id="KW-0472">Membrane</keyword>
<keyword evidence="5 9" id="KW-0798">TonB box</keyword>
<keyword evidence="14" id="KW-1185">Reference proteome</keyword>
<feature type="chain" id="PRO_5035199967" evidence="10">
    <location>
        <begin position="18"/>
        <end position="1074"/>
    </location>
</feature>
<dbReference type="InterPro" id="IPR023996">
    <property type="entry name" value="TonB-dep_OMP_SusC/RagA"/>
</dbReference>
<keyword evidence="10" id="KW-0732">Signal</keyword>
<dbReference type="InterPro" id="IPR000531">
    <property type="entry name" value="Beta-barrel_TonB"/>
</dbReference>